<dbReference type="InterPro" id="IPR028098">
    <property type="entry name" value="Glyco_trans_4-like_N"/>
</dbReference>
<evidence type="ECO:0000256" key="1">
    <source>
        <dbReference type="ARBA" id="ARBA00022679"/>
    </source>
</evidence>
<proteinExistence type="predicted"/>
<name>A0ABS9SDQ5_9BACT</name>
<dbReference type="Pfam" id="PF13439">
    <property type="entry name" value="Glyco_transf_4"/>
    <property type="match status" value="1"/>
</dbReference>
<dbReference type="PANTHER" id="PTHR46401">
    <property type="entry name" value="GLYCOSYLTRANSFERASE WBBK-RELATED"/>
    <property type="match status" value="1"/>
</dbReference>
<evidence type="ECO:0000313" key="3">
    <source>
        <dbReference type="EMBL" id="MCH5596489.1"/>
    </source>
</evidence>
<dbReference type="Gene3D" id="3.40.50.2000">
    <property type="entry name" value="Glycogen Phosphorylase B"/>
    <property type="match status" value="1"/>
</dbReference>
<evidence type="ECO:0000259" key="2">
    <source>
        <dbReference type="Pfam" id="PF13439"/>
    </source>
</evidence>
<dbReference type="Proteomes" id="UP001202248">
    <property type="component" value="Unassembled WGS sequence"/>
</dbReference>
<dbReference type="GO" id="GO:0016757">
    <property type="term" value="F:glycosyltransferase activity"/>
    <property type="evidence" value="ECO:0007669"/>
    <property type="project" value="UniProtKB-KW"/>
</dbReference>
<feature type="domain" description="Glycosyltransferase subfamily 4-like N-terminal" evidence="2">
    <location>
        <begin position="9"/>
        <end position="147"/>
    </location>
</feature>
<keyword evidence="1 3" id="KW-0808">Transferase</keyword>
<protein>
    <submittedName>
        <fullName evidence="3">Glycosyltransferase</fullName>
        <ecNumber evidence="3">2.4.-.-</ecNumber>
    </submittedName>
</protein>
<gene>
    <name evidence="3" type="ORF">MKP09_00375</name>
</gene>
<dbReference type="PANTHER" id="PTHR46401:SF2">
    <property type="entry name" value="GLYCOSYLTRANSFERASE WBBK-RELATED"/>
    <property type="match status" value="1"/>
</dbReference>
<dbReference type="SUPFAM" id="SSF53756">
    <property type="entry name" value="UDP-Glycosyltransferase/glycogen phosphorylase"/>
    <property type="match status" value="1"/>
</dbReference>
<dbReference type="EC" id="2.4.-.-" evidence="3"/>
<reference evidence="3 4" key="1">
    <citation type="submission" date="2022-02" db="EMBL/GenBank/DDBJ databases">
        <authorList>
            <person name="Min J."/>
        </authorList>
    </citation>
    <scope>NUCLEOTIDE SEQUENCE [LARGE SCALE GENOMIC DNA]</scope>
    <source>
        <strain evidence="3 4">GR10-1</strain>
    </source>
</reference>
<comment type="caution">
    <text evidence="3">The sequence shown here is derived from an EMBL/GenBank/DDBJ whole genome shotgun (WGS) entry which is preliminary data.</text>
</comment>
<organism evidence="3 4">
    <name type="scientific">Niabella ginsengisoli</name>
    <dbReference type="NCBI Taxonomy" id="522298"/>
    <lineage>
        <taxon>Bacteria</taxon>
        <taxon>Pseudomonadati</taxon>
        <taxon>Bacteroidota</taxon>
        <taxon>Chitinophagia</taxon>
        <taxon>Chitinophagales</taxon>
        <taxon>Chitinophagaceae</taxon>
        <taxon>Niabella</taxon>
    </lineage>
</organism>
<evidence type="ECO:0000313" key="4">
    <source>
        <dbReference type="Proteomes" id="UP001202248"/>
    </source>
</evidence>
<keyword evidence="3" id="KW-0328">Glycosyltransferase</keyword>
<dbReference type="EMBL" id="JAKWBL010000001">
    <property type="protein sequence ID" value="MCH5596489.1"/>
    <property type="molecule type" value="Genomic_DNA"/>
</dbReference>
<dbReference type="RefSeq" id="WP_240825422.1">
    <property type="nucleotide sequence ID" value="NZ_JAKWBL010000001.1"/>
</dbReference>
<accession>A0ABS9SDQ5</accession>
<keyword evidence="4" id="KW-1185">Reference proteome</keyword>
<sequence>MLASYFPQHEYYLFNPKPGMFFTPPASHVKEVLPKKILHQLLSSAWRSNWVTEDLKKLKIDLYHGPSQEIPVGIPKTGIASVVTIHDLFPELYPQDFKPIDVKIYRTKLRYACRNANKIMSISEETKKHIIKYYQTDPAKIDVAYQSCDPIFNVIETEEKEKLFALNTIYPDSFFCMWVLSSKGRTCSIFVEQ</sequence>